<keyword evidence="1" id="KW-0812">Transmembrane</keyword>
<gene>
    <name evidence="2" type="ORF">Goe3_c01200</name>
</gene>
<proteinExistence type="predicted"/>
<organism evidence="2 3">
    <name type="scientific">Bacillus phage vB_BsuM-Goe3</name>
    <dbReference type="NCBI Taxonomy" id="1933063"/>
    <lineage>
        <taxon>Viruses</taxon>
        <taxon>Duplodnaviria</taxon>
        <taxon>Heunggongvirae</taxon>
        <taxon>Uroviricota</taxon>
        <taxon>Caudoviricetes</taxon>
        <taxon>Herelleviridae</taxon>
        <taxon>Bastillevirinae</taxon>
        <taxon>Grisebachstrassevirus</taxon>
        <taxon>Grisebachstrassevirus goe3</taxon>
    </lineage>
</organism>
<protein>
    <submittedName>
        <fullName evidence="2">Uncharacterized protein</fullName>
    </submittedName>
</protein>
<evidence type="ECO:0000313" key="2">
    <source>
        <dbReference type="EMBL" id="APZ82478.1"/>
    </source>
</evidence>
<keyword evidence="1" id="KW-0472">Membrane</keyword>
<feature type="transmembrane region" description="Helical" evidence="1">
    <location>
        <begin position="112"/>
        <end position="133"/>
    </location>
</feature>
<evidence type="ECO:0000313" key="3">
    <source>
        <dbReference type="Proteomes" id="UP000221795"/>
    </source>
</evidence>
<accession>A0A217EQY3</accession>
<reference evidence="2" key="1">
    <citation type="journal article" date="2017" name="Viruses">
        <title>Characterization of Bacillus subtilis Viruses vB_BsuM-Goe2 and vB_BsuM-Goe3.</title>
        <authorList>
            <person name="Willms I.M."/>
            <person name="Hoppert M."/>
            <person name="Hertel R."/>
        </authorList>
    </citation>
    <scope>NUCLEOTIDE SEQUENCE [LARGE SCALE GENOMIC DNA]</scope>
</reference>
<evidence type="ECO:0000256" key="1">
    <source>
        <dbReference type="SAM" id="Phobius"/>
    </source>
</evidence>
<dbReference type="Proteomes" id="UP000221795">
    <property type="component" value="Segment"/>
</dbReference>
<keyword evidence="3" id="KW-1185">Reference proteome</keyword>
<dbReference type="EMBL" id="KY368640">
    <property type="protein sequence ID" value="APZ82478.1"/>
    <property type="molecule type" value="Genomic_DNA"/>
</dbReference>
<name>A0A217EQY3_BPGO3</name>
<organismHost>
    <name type="scientific">Bacillus subtilis</name>
    <dbReference type="NCBI Taxonomy" id="1423"/>
</organismHost>
<sequence length="138" mass="15937">MTKKNNLVKYTAEQLREAYTEYFVSGAKYTAEGIIGEVNAEIDQAKPFQTDVTLKLINEALRDLKELKKAKKMLKKSGFTVKIQYEELHTLVTVSWWKSPKPPTLLEKLDRFTPYVFGLFILAFIASIIISVVRDLYR</sequence>
<keyword evidence="1" id="KW-1133">Transmembrane helix</keyword>